<dbReference type="EMBL" id="LLZU01000008">
    <property type="protein sequence ID" value="KRV49965.1"/>
    <property type="molecule type" value="Genomic_DNA"/>
</dbReference>
<feature type="region of interest" description="Disordered" evidence="1">
    <location>
        <begin position="1"/>
        <end position="76"/>
    </location>
</feature>
<accession>A0A0T6LV20</accession>
<name>A0A0T6LV20_WENVI</name>
<keyword evidence="3" id="KW-1185">Reference proteome</keyword>
<proteinExistence type="predicted"/>
<dbReference type="RefSeq" id="WP_018385474.1">
    <property type="nucleotide sequence ID" value="NZ_LLZU01000008.1"/>
</dbReference>
<evidence type="ECO:0000313" key="2">
    <source>
        <dbReference type="EMBL" id="KRV49965.1"/>
    </source>
</evidence>
<sequence length="76" mass="8117">MTDRRSEEPASHAGAVPRDLPDQQAGGTIGRADPWDPDPGLPEPPGDDDERTRRGRGAGRDSRLAQGDTDADEPID</sequence>
<feature type="compositionally biased region" description="Basic and acidic residues" evidence="1">
    <location>
        <begin position="1"/>
        <end position="10"/>
    </location>
</feature>
<protein>
    <submittedName>
        <fullName evidence="2">Uncharacterized protein</fullName>
    </submittedName>
</protein>
<dbReference type="AlphaFoldDB" id="A0A0T6LV20"/>
<gene>
    <name evidence="2" type="ORF">AQ490_18070</name>
</gene>
<dbReference type="Proteomes" id="UP000050867">
    <property type="component" value="Unassembled WGS sequence"/>
</dbReference>
<reference evidence="2 3" key="1">
    <citation type="submission" date="2015-10" db="EMBL/GenBank/DDBJ databases">
        <title>Draft genome sequence of pyrrolomycin-producing Streptomyces vitaminophilus.</title>
        <authorList>
            <person name="Graham D.E."/>
            <person name="Mahan K.M."/>
            <person name="Klingeman D.M."/>
            <person name="Hettich R.L."/>
            <person name="Parry R.J."/>
        </authorList>
    </citation>
    <scope>NUCLEOTIDE SEQUENCE [LARGE SCALE GENOMIC DNA]</scope>
    <source>
        <strain evidence="2 3">ATCC 31673</strain>
    </source>
</reference>
<evidence type="ECO:0000256" key="1">
    <source>
        <dbReference type="SAM" id="MobiDB-lite"/>
    </source>
</evidence>
<organism evidence="2 3">
    <name type="scientific">Wenjunlia vitaminophila</name>
    <name type="common">Streptomyces vitaminophilus</name>
    <dbReference type="NCBI Taxonomy" id="76728"/>
    <lineage>
        <taxon>Bacteria</taxon>
        <taxon>Bacillati</taxon>
        <taxon>Actinomycetota</taxon>
        <taxon>Actinomycetes</taxon>
        <taxon>Kitasatosporales</taxon>
        <taxon>Streptomycetaceae</taxon>
        <taxon>Wenjunlia</taxon>
    </lineage>
</organism>
<comment type="caution">
    <text evidence="2">The sequence shown here is derived from an EMBL/GenBank/DDBJ whole genome shotgun (WGS) entry which is preliminary data.</text>
</comment>
<evidence type="ECO:0000313" key="3">
    <source>
        <dbReference type="Proteomes" id="UP000050867"/>
    </source>
</evidence>